<keyword evidence="1" id="KW-1133">Transmembrane helix</keyword>
<accession>A0A2Z6RFW1</accession>
<reference evidence="2 3" key="1">
    <citation type="submission" date="2017-11" db="EMBL/GenBank/DDBJ databases">
        <title>The genome of Rhizophagus clarus HR1 reveals common genetic basis of auxotrophy among arbuscular mycorrhizal fungi.</title>
        <authorList>
            <person name="Kobayashi Y."/>
        </authorList>
    </citation>
    <scope>NUCLEOTIDE SEQUENCE [LARGE SCALE GENOMIC DNA]</scope>
    <source>
        <strain evidence="2 3">HR1</strain>
    </source>
</reference>
<feature type="transmembrane region" description="Helical" evidence="1">
    <location>
        <begin position="59"/>
        <end position="79"/>
    </location>
</feature>
<dbReference type="Proteomes" id="UP000247702">
    <property type="component" value="Unassembled WGS sequence"/>
</dbReference>
<sequence>MKVPKKNKISSSVVYTKPTKEQKEYYKQKSVVENTHLCNVHLLYISLIKLFNKWNELKVIFYYLILVKLMIIFGQMNFIPPSPVSSNSLSSLSLSSSMTTSDIPSSATSPTTTVIGAVIGSFFCGALLSFGDFYWYKNRRRNDNDQVEREIYNIIQPSRNEQFVINEPPASVANKRHNQELISIADNVHKLRQEIQDLR</sequence>
<evidence type="ECO:0000313" key="2">
    <source>
        <dbReference type="EMBL" id="GBC00964.1"/>
    </source>
</evidence>
<name>A0A2Z6RFW1_9GLOM</name>
<proteinExistence type="predicted"/>
<keyword evidence="1" id="KW-0812">Transmembrane</keyword>
<dbReference type="EMBL" id="BEXD01003347">
    <property type="protein sequence ID" value="GBC00964.1"/>
    <property type="molecule type" value="Genomic_DNA"/>
</dbReference>
<evidence type="ECO:0008006" key="4">
    <source>
        <dbReference type="Google" id="ProtNLM"/>
    </source>
</evidence>
<keyword evidence="3" id="KW-1185">Reference proteome</keyword>
<gene>
    <name evidence="2" type="ORF">RclHR1_04010011</name>
</gene>
<organism evidence="2 3">
    <name type="scientific">Rhizophagus clarus</name>
    <dbReference type="NCBI Taxonomy" id="94130"/>
    <lineage>
        <taxon>Eukaryota</taxon>
        <taxon>Fungi</taxon>
        <taxon>Fungi incertae sedis</taxon>
        <taxon>Mucoromycota</taxon>
        <taxon>Glomeromycotina</taxon>
        <taxon>Glomeromycetes</taxon>
        <taxon>Glomerales</taxon>
        <taxon>Glomeraceae</taxon>
        <taxon>Rhizophagus</taxon>
    </lineage>
</organism>
<protein>
    <recommendedName>
        <fullName evidence="4">Transmembrane protein</fullName>
    </recommendedName>
</protein>
<keyword evidence="1" id="KW-0472">Membrane</keyword>
<comment type="caution">
    <text evidence="2">The sequence shown here is derived from an EMBL/GenBank/DDBJ whole genome shotgun (WGS) entry which is preliminary data.</text>
</comment>
<evidence type="ECO:0000256" key="1">
    <source>
        <dbReference type="SAM" id="Phobius"/>
    </source>
</evidence>
<feature type="transmembrane region" description="Helical" evidence="1">
    <location>
        <begin position="114"/>
        <end position="136"/>
    </location>
</feature>
<dbReference type="AlphaFoldDB" id="A0A2Z6RFW1"/>
<evidence type="ECO:0000313" key="3">
    <source>
        <dbReference type="Proteomes" id="UP000247702"/>
    </source>
</evidence>